<dbReference type="GO" id="GO:0043138">
    <property type="term" value="F:3'-5' DNA helicase activity"/>
    <property type="evidence" value="ECO:0007669"/>
    <property type="project" value="UniProtKB-EC"/>
</dbReference>
<evidence type="ECO:0000259" key="14">
    <source>
        <dbReference type="PROSITE" id="PS51194"/>
    </source>
</evidence>
<comment type="subunit">
    <text evidence="12">Component of the replication restart primosome.</text>
</comment>
<dbReference type="HOGENOM" id="CLU_013353_3_1_10"/>
<dbReference type="InterPro" id="IPR011545">
    <property type="entry name" value="DEAD/DEAH_box_helicase_dom"/>
</dbReference>
<dbReference type="PANTHER" id="PTHR30580:SF0">
    <property type="entry name" value="PRIMOSOMAL PROTEIN N"/>
    <property type="match status" value="1"/>
</dbReference>
<dbReference type="RefSeq" id="WP_008581846.1">
    <property type="nucleotide sequence ID" value="NZ_CP007035.1"/>
</dbReference>
<feature type="binding site" evidence="12">
    <location>
        <position position="548"/>
    </location>
    <ligand>
        <name>Zn(2+)</name>
        <dbReference type="ChEBI" id="CHEBI:29105"/>
        <label>2</label>
    </ligand>
</feature>
<dbReference type="OrthoDB" id="9759544at2"/>
<dbReference type="CDD" id="cd18804">
    <property type="entry name" value="SF2_C_priA"/>
    <property type="match status" value="1"/>
</dbReference>
<dbReference type="CDD" id="cd17929">
    <property type="entry name" value="DEXHc_priA"/>
    <property type="match status" value="1"/>
</dbReference>
<feature type="binding site" evidence="12">
    <location>
        <position position="569"/>
    </location>
    <ligand>
        <name>Zn(2+)</name>
        <dbReference type="ChEBI" id="CHEBI:29105"/>
        <label>2</label>
    </ligand>
</feature>
<dbReference type="GO" id="GO:0006270">
    <property type="term" value="P:DNA replication initiation"/>
    <property type="evidence" value="ECO:0007669"/>
    <property type="project" value="TreeGrafter"/>
</dbReference>
<comment type="cofactor">
    <cofactor evidence="12">
        <name>Zn(2+)</name>
        <dbReference type="ChEBI" id="CHEBI:29105"/>
    </cofactor>
    <text evidence="12">Binds 2 zinc ions per subunit.</text>
</comment>
<feature type="binding site" evidence="12">
    <location>
        <position position="539"/>
    </location>
    <ligand>
        <name>Zn(2+)</name>
        <dbReference type="ChEBI" id="CHEBI:29105"/>
        <label>1</label>
    </ligand>
</feature>
<evidence type="ECO:0000313" key="16">
    <source>
        <dbReference type="Proteomes" id="UP000003586"/>
    </source>
</evidence>
<keyword evidence="4 12" id="KW-0547">Nucleotide-binding</keyword>
<feature type="binding site" evidence="12">
    <location>
        <position position="566"/>
    </location>
    <ligand>
        <name>Zn(2+)</name>
        <dbReference type="ChEBI" id="CHEBI:29105"/>
        <label>2</label>
    </ligand>
</feature>
<dbReference type="Gene3D" id="3.40.50.300">
    <property type="entry name" value="P-loop containing nucleotide triphosphate hydrolases"/>
    <property type="match status" value="2"/>
</dbReference>
<dbReference type="AlphaFoldDB" id="W0EX50"/>
<dbReference type="InterPro" id="IPR041222">
    <property type="entry name" value="PriA_3primeBD"/>
</dbReference>
<evidence type="ECO:0000259" key="13">
    <source>
        <dbReference type="PROSITE" id="PS51192"/>
    </source>
</evidence>
<dbReference type="FunFam" id="3.40.50.300:FF:000489">
    <property type="entry name" value="Primosome assembly protein PriA"/>
    <property type="match status" value="1"/>
</dbReference>
<reference evidence="15 16" key="1">
    <citation type="submission" date="2013-12" db="EMBL/GenBank/DDBJ databases">
        <authorList>
            <consortium name="DOE Joint Genome Institute"/>
            <person name="Eisen J."/>
            <person name="Huntemann M."/>
            <person name="Han J."/>
            <person name="Chen A."/>
            <person name="Kyrpides N."/>
            <person name="Mavromatis K."/>
            <person name="Markowitz V."/>
            <person name="Palaniappan K."/>
            <person name="Ivanova N."/>
            <person name="Schaumberg A."/>
            <person name="Pati A."/>
            <person name="Liolios K."/>
            <person name="Nordberg H.P."/>
            <person name="Cantor M.N."/>
            <person name="Hua S.X."/>
            <person name="Woyke T."/>
        </authorList>
    </citation>
    <scope>NUCLEOTIDE SEQUENCE [LARGE SCALE GENOMIC DNA]</scope>
    <source>
        <strain evidence="16">DSM 19437</strain>
    </source>
</reference>
<evidence type="ECO:0000256" key="8">
    <source>
        <dbReference type="ARBA" id="ARBA00022840"/>
    </source>
</evidence>
<dbReference type="InterPro" id="IPR040498">
    <property type="entry name" value="PriA_CRR"/>
</dbReference>
<dbReference type="GO" id="GO:0006269">
    <property type="term" value="P:DNA replication, synthesis of primer"/>
    <property type="evidence" value="ECO:0007669"/>
    <property type="project" value="UniProtKB-KW"/>
</dbReference>
<dbReference type="InterPro" id="IPR027417">
    <property type="entry name" value="P-loop_NTPase"/>
</dbReference>
<protein>
    <recommendedName>
        <fullName evidence="12">Replication restart protein PriA</fullName>
    </recommendedName>
    <alternativeName>
        <fullName evidence="12">ATP-dependent DNA helicase PriA</fullName>
        <ecNumber evidence="12">5.6.2.4</ecNumber>
    </alternativeName>
    <alternativeName>
        <fullName evidence="12">DNA 3'-5' helicase PriA</fullName>
    </alternativeName>
</protein>
<keyword evidence="7 12" id="KW-0862">Zinc</keyword>
<comment type="catalytic activity">
    <reaction evidence="12">
        <text>Couples ATP hydrolysis with the unwinding of duplex DNA by translocating in the 3'-5' direction.</text>
        <dbReference type="EC" id="5.6.2.4"/>
    </reaction>
</comment>
<evidence type="ECO:0000256" key="7">
    <source>
        <dbReference type="ARBA" id="ARBA00022833"/>
    </source>
</evidence>
<feature type="binding site" evidence="12">
    <location>
        <position position="582"/>
    </location>
    <ligand>
        <name>Zn(2+)</name>
        <dbReference type="ChEBI" id="CHEBI:29105"/>
        <label>1</label>
    </ligand>
</feature>
<evidence type="ECO:0000256" key="9">
    <source>
        <dbReference type="ARBA" id="ARBA00023125"/>
    </source>
</evidence>
<keyword evidence="5 12" id="KW-0378">Hydrolase</keyword>
<keyword evidence="6 12" id="KW-0347">Helicase</keyword>
<keyword evidence="2 12" id="KW-0235">DNA replication</keyword>
<dbReference type="GO" id="GO:0006302">
    <property type="term" value="P:double-strand break repair"/>
    <property type="evidence" value="ECO:0007669"/>
    <property type="project" value="InterPro"/>
</dbReference>
<keyword evidence="10 12" id="KW-0413">Isomerase</keyword>
<accession>W0EX50</accession>
<keyword evidence="3 12" id="KW-0479">Metal-binding</keyword>
<dbReference type="PANTHER" id="PTHR30580">
    <property type="entry name" value="PRIMOSOMAL PROTEIN N"/>
    <property type="match status" value="1"/>
</dbReference>
<dbReference type="STRING" id="929713.NIASO_00910"/>
<feature type="binding site" evidence="12">
    <location>
        <position position="551"/>
    </location>
    <ligand>
        <name>Zn(2+)</name>
        <dbReference type="ChEBI" id="CHEBI:29105"/>
        <label>2</label>
    </ligand>
</feature>
<dbReference type="Gene3D" id="3.40.1440.60">
    <property type="entry name" value="PriA, 3(prime) DNA-binding domain"/>
    <property type="match status" value="1"/>
</dbReference>
<evidence type="ECO:0000256" key="5">
    <source>
        <dbReference type="ARBA" id="ARBA00022801"/>
    </source>
</evidence>
<comment type="function">
    <text evidence="12">Initiates the restart of stalled replication forks, which reloads the replicative helicase on sites other than the origin of replication. Recognizes and binds to abandoned replication forks and remodels them to uncover a helicase loading site. Promotes assembly of the primosome at these replication forks.</text>
</comment>
<feature type="domain" description="Helicase C-terminal" evidence="14">
    <location>
        <begin position="571"/>
        <end position="733"/>
    </location>
</feature>
<evidence type="ECO:0000256" key="6">
    <source>
        <dbReference type="ARBA" id="ARBA00022806"/>
    </source>
</evidence>
<dbReference type="eggNOG" id="COG1198">
    <property type="taxonomic scope" value="Bacteria"/>
</dbReference>
<dbReference type="FunFam" id="3.40.1440.60:FF:000001">
    <property type="entry name" value="Primosomal protein N"/>
    <property type="match status" value="1"/>
</dbReference>
<dbReference type="PROSITE" id="PS51194">
    <property type="entry name" value="HELICASE_CTER"/>
    <property type="match status" value="1"/>
</dbReference>
<proteinExistence type="inferred from homology"/>
<dbReference type="SMART" id="SM00490">
    <property type="entry name" value="HELICc"/>
    <property type="match status" value="1"/>
</dbReference>
<dbReference type="InterPro" id="IPR005259">
    <property type="entry name" value="PriA"/>
</dbReference>
<evidence type="ECO:0000256" key="4">
    <source>
        <dbReference type="ARBA" id="ARBA00022741"/>
    </source>
</evidence>
<evidence type="ECO:0000256" key="11">
    <source>
        <dbReference type="ARBA" id="ARBA00048988"/>
    </source>
</evidence>
<keyword evidence="16" id="KW-1185">Reference proteome</keyword>
<dbReference type="KEGG" id="nso:NIASO_00910"/>
<feature type="binding site" evidence="12">
    <location>
        <position position="579"/>
    </location>
    <ligand>
        <name>Zn(2+)</name>
        <dbReference type="ChEBI" id="CHEBI:29105"/>
        <label>1</label>
    </ligand>
</feature>
<sequence>MTDRERLFTEPANAADSFAEVIIPLALPLNYTWAIPAHLKDAARVGCRVEVNLGRSKKYAGIIKKIHHRPPEFSEVKEIVNVLDAAPVIFYEQLQLWEWIARYYMCTEGEVMAAALPAHFKLSSETILVFNEEAGDDFAELDNEAYLVAEALLIKKELKLAEVQQILDSAHVYPVVNRLIQHRICYVWESLKESYNPKKETFVQLHPDYNTEAALEQLLNTDKKLQRAEKQMELLLSYLYLQKAEGEITKPALLKKSGATEAQLKGLVDKGILLLDKRAVDRIRLLPKDIQVNFELSPAQDQALAQLREALQQKDVCLLHGVTSSGKTEIYIHLIEEQLKKGKQVLYMLPEIALTAQTIRRLQRHFGGHIGVYHSRFSQNERVEIWNKVKDGSLKVVLGARSSLFLPFQDLGLIVCDEEHDTSYKQMEPAPRYHARDTAVYFASLFENCKVVLGSATPAFESYSNALQGKYGLVRLTERFGNSVLPEIEMADTRRYRTKEFADTILFPPLVENIRNVLDRKKQVILFQNRRGYTPYQRCNTCGWVPQCKYCDVSLNYHKFYNKLVCHYCGTNYPLMVTCPSCGGHDFVQKQFGTERVEEALQELFPAAKTGRMDIDAVRGKHAHDQLIQTFEQQKLDILVGTQMVVKGLDFEHVELVGIVDADGILSFADFRVNERAFQLMEQVSGRAGRKHGIGKVLIQTTQPAHPVLLRVQQHNYEQLFADEISKREQFGYPPYTRLIRLTLRNKIKEVTRDAAVWFAGSLQNRYKDFIIGPSEPIISKVRNQYLMELLIKLPRNAKIIEQCKKDILYNIALLHQEKRYKSVVVIPDVDTL</sequence>
<evidence type="ECO:0000256" key="10">
    <source>
        <dbReference type="ARBA" id="ARBA00023235"/>
    </source>
</evidence>
<comment type="catalytic activity">
    <reaction evidence="11 12">
        <text>ATP + H2O = ADP + phosphate + H(+)</text>
        <dbReference type="Rhea" id="RHEA:13065"/>
        <dbReference type="ChEBI" id="CHEBI:15377"/>
        <dbReference type="ChEBI" id="CHEBI:15378"/>
        <dbReference type="ChEBI" id="CHEBI:30616"/>
        <dbReference type="ChEBI" id="CHEBI:43474"/>
        <dbReference type="ChEBI" id="CHEBI:456216"/>
        <dbReference type="EC" id="5.6.2.4"/>
    </reaction>
</comment>
<dbReference type="InterPro" id="IPR041236">
    <property type="entry name" value="PriA_C"/>
</dbReference>
<dbReference type="Pfam" id="PF00270">
    <property type="entry name" value="DEAD"/>
    <property type="match status" value="1"/>
</dbReference>
<keyword evidence="1 12" id="KW-0639">Primosome</keyword>
<dbReference type="GO" id="GO:0005524">
    <property type="term" value="F:ATP binding"/>
    <property type="evidence" value="ECO:0007669"/>
    <property type="project" value="UniProtKB-UniRule"/>
</dbReference>
<evidence type="ECO:0000256" key="3">
    <source>
        <dbReference type="ARBA" id="ARBA00022723"/>
    </source>
</evidence>
<dbReference type="SMART" id="SM00487">
    <property type="entry name" value="DEXDc"/>
    <property type="match status" value="1"/>
</dbReference>
<dbReference type="GO" id="GO:1990077">
    <property type="term" value="C:primosome complex"/>
    <property type="evidence" value="ECO:0007669"/>
    <property type="project" value="UniProtKB-UniRule"/>
</dbReference>
<feature type="binding site" evidence="12">
    <location>
        <position position="542"/>
    </location>
    <ligand>
        <name>Zn(2+)</name>
        <dbReference type="ChEBI" id="CHEBI:29105"/>
        <label>1</label>
    </ligand>
</feature>
<dbReference type="EMBL" id="CP007035">
    <property type="protein sequence ID" value="AHF14143.1"/>
    <property type="molecule type" value="Genomic_DNA"/>
</dbReference>
<dbReference type="GO" id="GO:0003677">
    <property type="term" value="F:DNA binding"/>
    <property type="evidence" value="ECO:0007669"/>
    <property type="project" value="UniProtKB-UniRule"/>
</dbReference>
<feature type="domain" description="Helicase ATP-binding" evidence="13">
    <location>
        <begin position="308"/>
        <end position="476"/>
    </location>
</feature>
<name>W0EX50_9BACT</name>
<dbReference type="Proteomes" id="UP000003586">
    <property type="component" value="Chromosome"/>
</dbReference>
<evidence type="ECO:0000313" key="15">
    <source>
        <dbReference type="EMBL" id="AHF14143.1"/>
    </source>
</evidence>
<dbReference type="Pfam" id="PF00271">
    <property type="entry name" value="Helicase_C"/>
    <property type="match status" value="1"/>
</dbReference>
<dbReference type="HAMAP" id="MF_00983">
    <property type="entry name" value="PriA"/>
    <property type="match status" value="1"/>
</dbReference>
<dbReference type="GO" id="GO:0006310">
    <property type="term" value="P:DNA recombination"/>
    <property type="evidence" value="ECO:0007669"/>
    <property type="project" value="InterPro"/>
</dbReference>
<evidence type="ECO:0000256" key="2">
    <source>
        <dbReference type="ARBA" id="ARBA00022705"/>
    </source>
</evidence>
<dbReference type="Pfam" id="PF18319">
    <property type="entry name" value="Zn_ribbon_PriA"/>
    <property type="match status" value="1"/>
</dbReference>
<gene>
    <name evidence="12" type="primary">priA</name>
    <name evidence="15" type="ORF">NIASO_00910</name>
</gene>
<dbReference type="InterPro" id="IPR001650">
    <property type="entry name" value="Helicase_C-like"/>
</dbReference>
<organism evidence="15 16">
    <name type="scientific">Niabella soli DSM 19437</name>
    <dbReference type="NCBI Taxonomy" id="929713"/>
    <lineage>
        <taxon>Bacteria</taxon>
        <taxon>Pseudomonadati</taxon>
        <taxon>Bacteroidota</taxon>
        <taxon>Chitinophagia</taxon>
        <taxon>Chitinophagales</taxon>
        <taxon>Chitinophagaceae</taxon>
        <taxon>Niabella</taxon>
    </lineage>
</organism>
<keyword evidence="9 12" id="KW-0238">DNA-binding</keyword>
<dbReference type="SUPFAM" id="SSF52540">
    <property type="entry name" value="P-loop containing nucleoside triphosphate hydrolases"/>
    <property type="match status" value="2"/>
</dbReference>
<evidence type="ECO:0000256" key="1">
    <source>
        <dbReference type="ARBA" id="ARBA00022515"/>
    </source>
</evidence>
<comment type="similarity">
    <text evidence="12">Belongs to the helicase family. PriA subfamily.</text>
</comment>
<dbReference type="GO" id="GO:0016887">
    <property type="term" value="F:ATP hydrolysis activity"/>
    <property type="evidence" value="ECO:0007669"/>
    <property type="project" value="RHEA"/>
</dbReference>
<keyword evidence="8 12" id="KW-0067">ATP-binding</keyword>
<dbReference type="Pfam" id="PF18074">
    <property type="entry name" value="PriA_C"/>
    <property type="match status" value="1"/>
</dbReference>
<dbReference type="InterPro" id="IPR042115">
    <property type="entry name" value="PriA_3primeBD_sf"/>
</dbReference>
<evidence type="ECO:0000256" key="12">
    <source>
        <dbReference type="HAMAP-Rule" id="MF_00983"/>
    </source>
</evidence>
<dbReference type="Pfam" id="PF17764">
    <property type="entry name" value="PriA_3primeBD"/>
    <property type="match status" value="1"/>
</dbReference>
<dbReference type="InterPro" id="IPR014001">
    <property type="entry name" value="Helicase_ATP-bd"/>
</dbReference>
<dbReference type="GO" id="GO:0008270">
    <property type="term" value="F:zinc ion binding"/>
    <property type="evidence" value="ECO:0007669"/>
    <property type="project" value="UniProtKB-UniRule"/>
</dbReference>
<dbReference type="PROSITE" id="PS51192">
    <property type="entry name" value="HELICASE_ATP_BIND_1"/>
    <property type="match status" value="1"/>
</dbReference>
<dbReference type="EC" id="5.6.2.4" evidence="12"/>
<dbReference type="NCBIfam" id="TIGR00595">
    <property type="entry name" value="priA"/>
    <property type="match status" value="1"/>
</dbReference>